<name>A0A6G7GQ02_KUEST</name>
<protein>
    <submittedName>
        <fullName evidence="1">Uncharacterized protein</fullName>
    </submittedName>
</protein>
<accession>A0A6G7GQ02</accession>
<sequence>MFYKYCDTLYLPFSPNGNDYLMPVSEEKQKKGQTMKHSIRIANDF</sequence>
<reference evidence="1 2" key="1">
    <citation type="submission" date="2020-02" db="EMBL/GenBank/DDBJ databases">
        <title>Newly sequenced genome of strain CSTR1 showed variability in Candidatus Kuenenia stuttgartiensis genomes.</title>
        <authorList>
            <person name="Ding C."/>
            <person name="Adrian L."/>
        </authorList>
    </citation>
    <scope>NUCLEOTIDE SEQUENCE [LARGE SCALE GENOMIC DNA]</scope>
    <source>
        <strain evidence="1 2">CSTR1</strain>
    </source>
</reference>
<gene>
    <name evidence="1" type="ORF">KsCSTR_22470</name>
</gene>
<proteinExistence type="predicted"/>
<evidence type="ECO:0000313" key="2">
    <source>
        <dbReference type="Proteomes" id="UP000501926"/>
    </source>
</evidence>
<evidence type="ECO:0000313" key="1">
    <source>
        <dbReference type="EMBL" id="QII11626.1"/>
    </source>
</evidence>
<dbReference type="EMBL" id="CP049055">
    <property type="protein sequence ID" value="QII11626.1"/>
    <property type="molecule type" value="Genomic_DNA"/>
</dbReference>
<dbReference type="Proteomes" id="UP000501926">
    <property type="component" value="Chromosome"/>
</dbReference>
<organism evidence="1 2">
    <name type="scientific">Kuenenia stuttgartiensis</name>
    <dbReference type="NCBI Taxonomy" id="174633"/>
    <lineage>
        <taxon>Bacteria</taxon>
        <taxon>Pseudomonadati</taxon>
        <taxon>Planctomycetota</taxon>
        <taxon>Candidatus Brocadiia</taxon>
        <taxon>Candidatus Brocadiales</taxon>
        <taxon>Candidatus Brocadiaceae</taxon>
        <taxon>Candidatus Kuenenia</taxon>
    </lineage>
</organism>
<dbReference type="AlphaFoldDB" id="A0A6G7GQ02"/>